<dbReference type="EMBL" id="VWPJ01000002">
    <property type="protein sequence ID" value="KAA5607071.1"/>
    <property type="molecule type" value="Genomic_DNA"/>
</dbReference>
<feature type="site" description="Transition state stabilizer" evidence="6">
    <location>
        <position position="178"/>
    </location>
</feature>
<dbReference type="EC" id="2.7.2.1" evidence="6"/>
<feature type="binding site" evidence="6">
    <location>
        <begin position="329"/>
        <end position="333"/>
    </location>
    <ligand>
        <name>ATP</name>
        <dbReference type="ChEBI" id="CHEBI:30616"/>
    </ligand>
</feature>
<feature type="binding site" evidence="6">
    <location>
        <begin position="281"/>
        <end position="283"/>
    </location>
    <ligand>
        <name>ATP</name>
        <dbReference type="ChEBI" id="CHEBI:30616"/>
    </ligand>
</feature>
<evidence type="ECO:0000313" key="8">
    <source>
        <dbReference type="EMBL" id="KAA5607071.1"/>
    </source>
</evidence>
<proteinExistence type="inferred from homology"/>
<dbReference type="HAMAP" id="MF_00020">
    <property type="entry name" value="Acetate_kinase"/>
    <property type="match status" value="1"/>
</dbReference>
<dbReference type="AlphaFoldDB" id="A0A5M6IFK7"/>
<dbReference type="PANTHER" id="PTHR21060:SF15">
    <property type="entry name" value="ACETATE KINASE-RELATED"/>
    <property type="match status" value="1"/>
</dbReference>
<dbReference type="Proteomes" id="UP000324065">
    <property type="component" value="Unassembled WGS sequence"/>
</dbReference>
<feature type="binding site" evidence="6">
    <location>
        <position position="383"/>
    </location>
    <ligand>
        <name>Mg(2+)</name>
        <dbReference type="ChEBI" id="CHEBI:18420"/>
    </ligand>
</feature>
<dbReference type="InterPro" id="IPR000890">
    <property type="entry name" value="Aliphatic_acid_kin_short-chain"/>
</dbReference>
<evidence type="ECO:0000256" key="2">
    <source>
        <dbReference type="ARBA" id="ARBA00022679"/>
    </source>
</evidence>
<feature type="active site" description="Proton donor/acceptor" evidence="6">
    <location>
        <position position="146"/>
    </location>
</feature>
<dbReference type="PROSITE" id="PS01076">
    <property type="entry name" value="ACETATE_KINASE_2"/>
    <property type="match status" value="1"/>
</dbReference>
<feature type="binding site" evidence="6">
    <location>
        <position position="6"/>
    </location>
    <ligand>
        <name>Mg(2+)</name>
        <dbReference type="ChEBI" id="CHEBI:18420"/>
    </ligand>
</feature>
<accession>A0A5M6IFK7</accession>
<feature type="site" description="Transition state stabilizer" evidence="6">
    <location>
        <position position="239"/>
    </location>
</feature>
<comment type="caution">
    <text evidence="8">The sequence shown here is derived from an EMBL/GenBank/DDBJ whole genome shotgun (WGS) entry which is preliminary data.</text>
</comment>
<comment type="subcellular location">
    <subcellularLocation>
        <location evidence="6">Cytoplasm</location>
    </subcellularLocation>
</comment>
<dbReference type="InterPro" id="IPR043129">
    <property type="entry name" value="ATPase_NBD"/>
</dbReference>
<dbReference type="PROSITE" id="PS01075">
    <property type="entry name" value="ACETATE_KINASE_1"/>
    <property type="match status" value="1"/>
</dbReference>
<organism evidence="8 9">
    <name type="scientific">Roseospira marina</name>
    <dbReference type="NCBI Taxonomy" id="140057"/>
    <lineage>
        <taxon>Bacteria</taxon>
        <taxon>Pseudomonadati</taxon>
        <taxon>Pseudomonadota</taxon>
        <taxon>Alphaproteobacteria</taxon>
        <taxon>Rhodospirillales</taxon>
        <taxon>Rhodospirillaceae</taxon>
        <taxon>Roseospira</taxon>
    </lineage>
</organism>
<dbReference type="PIRSF" id="PIRSF000722">
    <property type="entry name" value="Acetate_prop_kin"/>
    <property type="match status" value="1"/>
</dbReference>
<keyword evidence="2 6" id="KW-0808">Transferase</keyword>
<dbReference type="GO" id="GO:0006085">
    <property type="term" value="P:acetyl-CoA biosynthetic process"/>
    <property type="evidence" value="ECO:0007669"/>
    <property type="project" value="UniProtKB-UniRule"/>
</dbReference>
<keyword evidence="6" id="KW-0460">Magnesium</keyword>
<name>A0A5M6IFK7_9PROT</name>
<dbReference type="PANTHER" id="PTHR21060">
    <property type="entry name" value="ACETATE KINASE"/>
    <property type="match status" value="1"/>
</dbReference>
<dbReference type="GO" id="GO:0000287">
    <property type="term" value="F:magnesium ion binding"/>
    <property type="evidence" value="ECO:0007669"/>
    <property type="project" value="UniProtKB-UniRule"/>
</dbReference>
<dbReference type="PRINTS" id="PR00471">
    <property type="entry name" value="ACETATEKNASE"/>
</dbReference>
<dbReference type="Gene3D" id="3.30.420.40">
    <property type="match status" value="2"/>
</dbReference>
<evidence type="ECO:0000256" key="4">
    <source>
        <dbReference type="ARBA" id="ARBA00022777"/>
    </source>
</evidence>
<dbReference type="CDD" id="cd24010">
    <property type="entry name" value="ASKHA_NBD_AcK_PK"/>
    <property type="match status" value="1"/>
</dbReference>
<dbReference type="Pfam" id="PF00871">
    <property type="entry name" value="Acetate_kinase"/>
    <property type="match status" value="1"/>
</dbReference>
<evidence type="ECO:0000256" key="3">
    <source>
        <dbReference type="ARBA" id="ARBA00022741"/>
    </source>
</evidence>
<dbReference type="SUPFAM" id="SSF53067">
    <property type="entry name" value="Actin-like ATPase domain"/>
    <property type="match status" value="2"/>
</dbReference>
<comment type="similarity">
    <text evidence="1 6 7">Belongs to the acetokinase family.</text>
</comment>
<dbReference type="InterPro" id="IPR023865">
    <property type="entry name" value="Aliphatic_acid_kinase_CS"/>
</dbReference>
<protein>
    <recommendedName>
        <fullName evidence="6">Acetate kinase</fullName>
        <ecNumber evidence="6">2.7.2.1</ecNumber>
    </recommendedName>
    <alternativeName>
        <fullName evidence="6">Acetokinase</fullName>
    </alternativeName>
</protein>
<comment type="function">
    <text evidence="6">Catalyzes the formation of acetyl phosphate from acetate and ATP. Can also catalyze the reverse reaction.</text>
</comment>
<dbReference type="GO" id="GO:0005524">
    <property type="term" value="F:ATP binding"/>
    <property type="evidence" value="ECO:0007669"/>
    <property type="project" value="UniProtKB-KW"/>
</dbReference>
<gene>
    <name evidence="6" type="primary">ackA</name>
    <name evidence="8" type="ORF">F1188_03975</name>
</gene>
<dbReference type="GO" id="GO:0006083">
    <property type="term" value="P:acetate metabolic process"/>
    <property type="evidence" value="ECO:0007669"/>
    <property type="project" value="TreeGrafter"/>
</dbReference>
<evidence type="ECO:0000313" key="9">
    <source>
        <dbReference type="Proteomes" id="UP000324065"/>
    </source>
</evidence>
<reference evidence="8 9" key="1">
    <citation type="submission" date="2019-09" db="EMBL/GenBank/DDBJ databases">
        <title>Genome sequence of Roseospira marina, one of the more divergent members of the non-sulfur purple photosynthetic bacterial family, the Rhodospirillaceae.</title>
        <authorList>
            <person name="Meyer T."/>
            <person name="Kyndt J."/>
        </authorList>
    </citation>
    <scope>NUCLEOTIDE SEQUENCE [LARGE SCALE GENOMIC DNA]</scope>
    <source>
        <strain evidence="8 9">DSM 15113</strain>
    </source>
</reference>
<dbReference type="OrthoDB" id="9802453at2"/>
<keyword evidence="6" id="KW-0963">Cytoplasm</keyword>
<feature type="binding site" evidence="6">
    <location>
        <position position="13"/>
    </location>
    <ligand>
        <name>ATP</name>
        <dbReference type="ChEBI" id="CHEBI:30616"/>
    </ligand>
</feature>
<comment type="cofactor">
    <cofactor evidence="6">
        <name>Mg(2+)</name>
        <dbReference type="ChEBI" id="CHEBI:18420"/>
    </cofactor>
    <cofactor evidence="6">
        <name>Mn(2+)</name>
        <dbReference type="ChEBI" id="CHEBI:29035"/>
    </cofactor>
    <text evidence="6">Mg(2+). Can also accept Mn(2+).</text>
</comment>
<keyword evidence="5 6" id="KW-0067">ATP-binding</keyword>
<dbReference type="InterPro" id="IPR004372">
    <property type="entry name" value="Ac/propionate_kinase"/>
</dbReference>
<dbReference type="GO" id="GO:0005737">
    <property type="term" value="C:cytoplasm"/>
    <property type="evidence" value="ECO:0007669"/>
    <property type="project" value="UniProtKB-SubCell"/>
</dbReference>
<evidence type="ECO:0000256" key="7">
    <source>
        <dbReference type="RuleBase" id="RU003835"/>
    </source>
</evidence>
<keyword evidence="6" id="KW-0479">Metal-binding</keyword>
<dbReference type="GO" id="GO:0008776">
    <property type="term" value="F:acetate kinase activity"/>
    <property type="evidence" value="ECO:0007669"/>
    <property type="project" value="UniProtKB-UniRule"/>
</dbReference>
<keyword evidence="9" id="KW-1185">Reference proteome</keyword>
<feature type="binding site" evidence="6">
    <location>
        <begin position="206"/>
        <end position="210"/>
    </location>
    <ligand>
        <name>ATP</name>
        <dbReference type="ChEBI" id="CHEBI:30616"/>
    </ligand>
</feature>
<evidence type="ECO:0000256" key="1">
    <source>
        <dbReference type="ARBA" id="ARBA00008748"/>
    </source>
</evidence>
<sequence length="416" mass="44210">MILTINCGSSSLKYQLYSDDLGTVAAKGIVSRIGEPRPTLDHTAGARSVHCEVAAADHGAALEVLIDALMDAEVGAIDDIHAIRAVGHRAVHGGDTFVDSVAVTDAVLEQLDACTPLAPLHNPINLIGIREARRRLPDVPHVVVFDTAFHQTMPAHAHVYALPYELYDEHKIRRYGFHGTSCRYVSQRAADLLDRPADDLRMVICHLGNGVTIDAVAGGRSVDTSIGFATFSGVPMGTRSGDFDPGLIFYLHNTLGLSLTEIERMCYRTGGLLGVSGVSNDMREVVEQAVTGNARCVLALDMFTYAIKKYIGSYAAAMGGLDALVFTAGIGENSAHIRARVCAGLRFLGIALNEATNDATRGVAVDISAPSASVATLVVPTDEERMIAEDTRRIAMAGDAALATGRRAASEMEPAE</sequence>
<keyword evidence="3 6" id="KW-0547">Nucleotide-binding</keyword>
<dbReference type="RefSeq" id="WP_150061081.1">
    <property type="nucleotide sequence ID" value="NZ_JACHII010000003.1"/>
</dbReference>
<keyword evidence="4 6" id="KW-0418">Kinase</keyword>
<evidence type="ECO:0000256" key="6">
    <source>
        <dbReference type="HAMAP-Rule" id="MF_00020"/>
    </source>
</evidence>
<evidence type="ECO:0000256" key="5">
    <source>
        <dbReference type="ARBA" id="ARBA00022840"/>
    </source>
</evidence>
<dbReference type="UniPathway" id="UPA00340">
    <property type="reaction ID" value="UER00458"/>
</dbReference>
<comment type="subunit">
    <text evidence="6">Homodimer.</text>
</comment>
<comment type="catalytic activity">
    <reaction evidence="6">
        <text>acetate + ATP = acetyl phosphate + ADP</text>
        <dbReference type="Rhea" id="RHEA:11352"/>
        <dbReference type="ChEBI" id="CHEBI:22191"/>
        <dbReference type="ChEBI" id="CHEBI:30089"/>
        <dbReference type="ChEBI" id="CHEBI:30616"/>
        <dbReference type="ChEBI" id="CHEBI:456216"/>
        <dbReference type="EC" id="2.7.2.1"/>
    </reaction>
</comment>
<dbReference type="NCBIfam" id="TIGR00016">
    <property type="entry name" value="ackA"/>
    <property type="match status" value="1"/>
</dbReference>
<comment type="pathway">
    <text evidence="6">Metabolic intermediate biosynthesis; acetyl-CoA biosynthesis; acetyl-CoA from acetate: step 1/2.</text>
</comment>
<feature type="binding site" evidence="6">
    <location>
        <position position="89"/>
    </location>
    <ligand>
        <name>substrate</name>
    </ligand>
</feature>